<reference evidence="4" key="1">
    <citation type="submission" date="2017-09" db="EMBL/GenBank/DDBJ databases">
        <title>Depth-based differentiation of microbial function through sediment-hosted aquifers and enrichment of novel symbionts in the deep terrestrial subsurface.</title>
        <authorList>
            <person name="Probst A.J."/>
            <person name="Ladd B."/>
            <person name="Jarett J.K."/>
            <person name="Geller-Mcgrath D.E."/>
            <person name="Sieber C.M.K."/>
            <person name="Emerson J.B."/>
            <person name="Anantharaman K."/>
            <person name="Thomas B.C."/>
            <person name="Malmstrom R."/>
            <person name="Stieglmeier M."/>
            <person name="Klingl A."/>
            <person name="Woyke T."/>
            <person name="Ryan C.M."/>
            <person name="Banfield J.F."/>
        </authorList>
    </citation>
    <scope>NUCLEOTIDE SEQUENCE [LARGE SCALE GENOMIC DNA]</scope>
</reference>
<dbReference type="Pfam" id="PF00437">
    <property type="entry name" value="T2SSE"/>
    <property type="match status" value="1"/>
</dbReference>
<dbReference type="AlphaFoldDB" id="A0A2M6WLJ6"/>
<evidence type="ECO:0000256" key="1">
    <source>
        <dbReference type="ARBA" id="ARBA00006611"/>
    </source>
</evidence>
<dbReference type="PANTHER" id="PTHR30486">
    <property type="entry name" value="TWITCHING MOTILITY PROTEIN PILT"/>
    <property type="match status" value="1"/>
</dbReference>
<dbReference type="InterPro" id="IPR003593">
    <property type="entry name" value="AAA+_ATPase"/>
</dbReference>
<proteinExistence type="inferred from homology"/>
<evidence type="ECO:0000313" key="3">
    <source>
        <dbReference type="EMBL" id="PIT93659.1"/>
    </source>
</evidence>
<dbReference type="EMBL" id="PFAS01000055">
    <property type="protein sequence ID" value="PIT93659.1"/>
    <property type="molecule type" value="Genomic_DNA"/>
</dbReference>
<sequence>MMNINNLFQIAVAKKASDIHLVVGLKPYLRVDGMLTILEQEPEVIRSEIEKQVFSLLNPSQMERLKTNLELDLSYETSDKKRFRINVHYEKGNLGLVARIILSDIPSMEELNIPKVAYDLLSLQQGLILMTGPTGCGKSTALAAMIEYINQNQKRNIITLEDPIEFLFKPKQSIVIQRELGSDMLSFKAGLKHIVRQDPDIIMVGEMRDLETIAATITLAETGHLVLATLHTYSAAQTIDRIIDIFPPYQQAQIKQQLASVLSAVFSQRLVPNIKGGRVAAREVLINTPAVSNLIRENKITQIPTVIETNGKIGMISMDKALKNLQKEGLISKENMDIYSTDAILD</sequence>
<dbReference type="InterPro" id="IPR050921">
    <property type="entry name" value="T4SS_GSP_E_ATPase"/>
</dbReference>
<name>A0A2M6WLJ6_9BACT</name>
<comment type="caution">
    <text evidence="3">The sequence shown here is derived from an EMBL/GenBank/DDBJ whole genome shotgun (WGS) entry which is preliminary data.</text>
</comment>
<evidence type="ECO:0000259" key="2">
    <source>
        <dbReference type="PROSITE" id="PS00662"/>
    </source>
</evidence>
<dbReference type="Gene3D" id="3.40.50.300">
    <property type="entry name" value="P-loop containing nucleotide triphosphate hydrolases"/>
    <property type="match status" value="1"/>
</dbReference>
<protein>
    <submittedName>
        <fullName evidence="3">Type IV pili twitching motility protein PilT</fullName>
    </submittedName>
</protein>
<dbReference type="InterPro" id="IPR001482">
    <property type="entry name" value="T2SS/T4SS_dom"/>
</dbReference>
<feature type="domain" description="Bacterial type II secretion system protein E" evidence="2">
    <location>
        <begin position="195"/>
        <end position="209"/>
    </location>
</feature>
<dbReference type="GO" id="GO:0016887">
    <property type="term" value="F:ATP hydrolysis activity"/>
    <property type="evidence" value="ECO:0007669"/>
    <property type="project" value="InterPro"/>
</dbReference>
<dbReference type="NCBIfam" id="TIGR01420">
    <property type="entry name" value="pilT_fam"/>
    <property type="match status" value="1"/>
</dbReference>
<accession>A0A2M6WLJ6</accession>
<dbReference type="Gene3D" id="3.30.450.90">
    <property type="match status" value="1"/>
</dbReference>
<dbReference type="CDD" id="cd01131">
    <property type="entry name" value="PilT"/>
    <property type="match status" value="1"/>
</dbReference>
<dbReference type="SUPFAM" id="SSF52540">
    <property type="entry name" value="P-loop containing nucleoside triphosphate hydrolases"/>
    <property type="match status" value="1"/>
</dbReference>
<organism evidence="3 4">
    <name type="scientific">Candidatus Falkowbacteria bacterium CG10_big_fil_rev_8_21_14_0_10_43_11</name>
    <dbReference type="NCBI Taxonomy" id="1974568"/>
    <lineage>
        <taxon>Bacteria</taxon>
        <taxon>Candidatus Falkowiibacteriota</taxon>
    </lineage>
</organism>
<dbReference type="InterPro" id="IPR006321">
    <property type="entry name" value="PilT/PilU"/>
</dbReference>
<dbReference type="GO" id="GO:0005524">
    <property type="term" value="F:ATP binding"/>
    <property type="evidence" value="ECO:0007669"/>
    <property type="project" value="InterPro"/>
</dbReference>
<evidence type="ECO:0000313" key="4">
    <source>
        <dbReference type="Proteomes" id="UP000229335"/>
    </source>
</evidence>
<dbReference type="PANTHER" id="PTHR30486:SF16">
    <property type="entry name" value="TWITCHING MOTILITY PROTEIN PILT"/>
    <property type="match status" value="1"/>
</dbReference>
<comment type="similarity">
    <text evidence="1">Belongs to the GSP E family.</text>
</comment>
<dbReference type="InterPro" id="IPR027417">
    <property type="entry name" value="P-loop_NTPase"/>
</dbReference>
<dbReference type="Proteomes" id="UP000229335">
    <property type="component" value="Unassembled WGS sequence"/>
</dbReference>
<dbReference type="PROSITE" id="PS00662">
    <property type="entry name" value="T2SP_E"/>
    <property type="match status" value="1"/>
</dbReference>
<dbReference type="SMART" id="SM00382">
    <property type="entry name" value="AAA"/>
    <property type="match status" value="1"/>
</dbReference>
<gene>
    <name evidence="3" type="ORF">COU00_03130</name>
</gene>